<dbReference type="PANTHER" id="PTHR37162:SF1">
    <property type="entry name" value="BED-TYPE DOMAIN-CONTAINING PROTEIN"/>
    <property type="match status" value="1"/>
</dbReference>
<dbReference type="PANTHER" id="PTHR37162">
    <property type="entry name" value="HAT FAMILY DIMERISATION DOMAINCONTAINING PROTEIN-RELATED"/>
    <property type="match status" value="1"/>
</dbReference>
<protein>
    <recommendedName>
        <fullName evidence="3">DUF4371 domain-containing protein</fullName>
    </recommendedName>
</protein>
<reference evidence="1" key="1">
    <citation type="journal article" date="2023" name="Insect Mol. Biol.">
        <title>Genome sequencing provides insights into the evolution of gene families encoding plant cell wall-degrading enzymes in longhorned beetles.</title>
        <authorList>
            <person name="Shin N.R."/>
            <person name="Okamura Y."/>
            <person name="Kirsch R."/>
            <person name="Pauchet Y."/>
        </authorList>
    </citation>
    <scope>NUCLEOTIDE SEQUENCE</scope>
    <source>
        <strain evidence="1">RBIC_L_NR</strain>
    </source>
</reference>
<proteinExistence type="predicted"/>
<comment type="caution">
    <text evidence="1">The sequence shown here is derived from an EMBL/GenBank/DDBJ whole genome shotgun (WGS) entry which is preliminary data.</text>
</comment>
<gene>
    <name evidence="1" type="ORF">NQ314_011989</name>
</gene>
<dbReference type="AlphaFoldDB" id="A0AAV8XGU0"/>
<name>A0AAV8XGU0_9CUCU</name>
<organism evidence="1 2">
    <name type="scientific">Rhamnusium bicolor</name>
    <dbReference type="NCBI Taxonomy" id="1586634"/>
    <lineage>
        <taxon>Eukaryota</taxon>
        <taxon>Metazoa</taxon>
        <taxon>Ecdysozoa</taxon>
        <taxon>Arthropoda</taxon>
        <taxon>Hexapoda</taxon>
        <taxon>Insecta</taxon>
        <taxon>Pterygota</taxon>
        <taxon>Neoptera</taxon>
        <taxon>Endopterygota</taxon>
        <taxon>Coleoptera</taxon>
        <taxon>Polyphaga</taxon>
        <taxon>Cucujiformia</taxon>
        <taxon>Chrysomeloidea</taxon>
        <taxon>Cerambycidae</taxon>
        <taxon>Lepturinae</taxon>
        <taxon>Rhagiini</taxon>
        <taxon>Rhamnusium</taxon>
    </lineage>
</organism>
<dbReference type="Proteomes" id="UP001162156">
    <property type="component" value="Unassembled WGS sequence"/>
</dbReference>
<accession>A0AAV8XGU0</accession>
<evidence type="ECO:0008006" key="3">
    <source>
        <dbReference type="Google" id="ProtNLM"/>
    </source>
</evidence>
<sequence>MGSDSTVKRAELKLCALLASNNLPFTLMDTLGPLIFNTCPDSKIAKNMSIRRTKATAVMKVALEDKLSEDLYSILSSPGHYFSIIMDESTDKGTRKQCAFTVIYIFPQSDKVVTKFFDITETSVTTADELYKCLKNSISSKNIPLSNLVGFSSDTTNVMLGDNHSVYTHLKQDLPFIVCIKYSCHMIHLSSAKACLLLPRSVEDLLRNLGSHFSRIEAFKEF</sequence>
<keyword evidence="2" id="KW-1185">Reference proteome</keyword>
<evidence type="ECO:0000313" key="1">
    <source>
        <dbReference type="EMBL" id="KAJ8937234.1"/>
    </source>
</evidence>
<evidence type="ECO:0000313" key="2">
    <source>
        <dbReference type="Proteomes" id="UP001162156"/>
    </source>
</evidence>
<dbReference type="EMBL" id="JANEYF010003330">
    <property type="protein sequence ID" value="KAJ8937234.1"/>
    <property type="molecule type" value="Genomic_DNA"/>
</dbReference>